<feature type="region of interest" description="Disordered" evidence="1">
    <location>
        <begin position="1"/>
        <end position="66"/>
    </location>
</feature>
<dbReference type="EMBL" id="SRLO01001170">
    <property type="protein sequence ID" value="TNN40655.1"/>
    <property type="molecule type" value="Genomic_DNA"/>
</dbReference>
<keyword evidence="3" id="KW-1185">Reference proteome</keyword>
<sequence>MYEPGGLHGAHSRCDGELHRPSMKVSGSTTSPIVSGHLGHLFGTGDAGRPQPVTRDTQGKGNWHIGGVDEVKNQRLWETCAERQTTKMGA</sequence>
<evidence type="ECO:0000313" key="2">
    <source>
        <dbReference type="EMBL" id="TNN40655.1"/>
    </source>
</evidence>
<dbReference type="Proteomes" id="UP000314294">
    <property type="component" value="Unassembled WGS sequence"/>
</dbReference>
<accession>A0A4Z2FI84</accession>
<organism evidence="2 3">
    <name type="scientific">Liparis tanakae</name>
    <name type="common">Tanaka's snailfish</name>
    <dbReference type="NCBI Taxonomy" id="230148"/>
    <lineage>
        <taxon>Eukaryota</taxon>
        <taxon>Metazoa</taxon>
        <taxon>Chordata</taxon>
        <taxon>Craniata</taxon>
        <taxon>Vertebrata</taxon>
        <taxon>Euteleostomi</taxon>
        <taxon>Actinopterygii</taxon>
        <taxon>Neopterygii</taxon>
        <taxon>Teleostei</taxon>
        <taxon>Neoteleostei</taxon>
        <taxon>Acanthomorphata</taxon>
        <taxon>Eupercaria</taxon>
        <taxon>Perciformes</taxon>
        <taxon>Cottioidei</taxon>
        <taxon>Cottales</taxon>
        <taxon>Liparidae</taxon>
        <taxon>Liparis</taxon>
    </lineage>
</organism>
<proteinExistence type="predicted"/>
<name>A0A4Z2FI84_9TELE</name>
<reference evidence="2 3" key="1">
    <citation type="submission" date="2019-03" db="EMBL/GenBank/DDBJ databases">
        <title>First draft genome of Liparis tanakae, snailfish: a comprehensive survey of snailfish specific genes.</title>
        <authorList>
            <person name="Kim W."/>
            <person name="Song I."/>
            <person name="Jeong J.-H."/>
            <person name="Kim D."/>
            <person name="Kim S."/>
            <person name="Ryu S."/>
            <person name="Song J.Y."/>
            <person name="Lee S.K."/>
        </authorList>
    </citation>
    <scope>NUCLEOTIDE SEQUENCE [LARGE SCALE GENOMIC DNA]</scope>
    <source>
        <tissue evidence="2">Muscle</tissue>
    </source>
</reference>
<protein>
    <submittedName>
        <fullName evidence="2">Uncharacterized protein</fullName>
    </submittedName>
</protein>
<evidence type="ECO:0000313" key="3">
    <source>
        <dbReference type="Proteomes" id="UP000314294"/>
    </source>
</evidence>
<comment type="caution">
    <text evidence="2">The sequence shown here is derived from an EMBL/GenBank/DDBJ whole genome shotgun (WGS) entry which is preliminary data.</text>
</comment>
<dbReference type="AlphaFoldDB" id="A0A4Z2FI84"/>
<gene>
    <name evidence="2" type="ORF">EYF80_049170</name>
</gene>
<evidence type="ECO:0000256" key="1">
    <source>
        <dbReference type="SAM" id="MobiDB-lite"/>
    </source>
</evidence>